<dbReference type="KEGG" id="ipc:IPA_00030"/>
<evidence type="ECO:0000256" key="2">
    <source>
        <dbReference type="ARBA" id="ARBA00012787"/>
    </source>
</evidence>
<dbReference type="GO" id="GO:0031119">
    <property type="term" value="P:tRNA pseudouridine synthesis"/>
    <property type="evidence" value="ECO:0007669"/>
    <property type="project" value="TreeGrafter"/>
</dbReference>
<accession>A0A977KBB7</accession>
<keyword evidence="4" id="KW-0413">Isomerase</keyword>
<dbReference type="InterPro" id="IPR039894">
    <property type="entry name" value="Pus10-like"/>
</dbReference>
<dbReference type="SUPFAM" id="SSF55120">
    <property type="entry name" value="Pseudouridine synthase"/>
    <property type="match status" value="1"/>
</dbReference>
<dbReference type="Pfam" id="PF21238">
    <property type="entry name" value="Pus10_C"/>
    <property type="match status" value="1"/>
</dbReference>
<feature type="domain" description="THUMP" evidence="6">
    <location>
        <begin position="75"/>
        <end position="197"/>
    </location>
</feature>
<dbReference type="PANTHER" id="PTHR21568">
    <property type="entry name" value="TRNA PSEUDOURIDINE SYNTHASE PUS10"/>
    <property type="match status" value="1"/>
</dbReference>
<evidence type="ECO:0000259" key="6">
    <source>
        <dbReference type="PROSITE" id="PS51165"/>
    </source>
</evidence>
<sequence length="419" mass="48447">MEFNNVLSKAMEVVKEYPLCDNCLGSLFARLGKGLGNRARGEALRRSIIMEIDRLRRVGELSKEEAERILSNLPHEETIKIAKELGLDLIEKKCYICGNEWEKLVEYWSDKIVRILREYEFNSFLVGCTDCGDMELKQREIIANFRLPFSESVKNSLKREVGKKVRDLLSKEPDFEDPDIIAIIDMSKDIVHLQIKPVFIYGKYKKVGRRTSQSVWKYPHSVEGALKEALKDFGGEVVLHAAGREDVDVRALGSGRPFIAEIKRPKKRFVKTEGREYWDGLVHLKFQGFIDRSYVSRLKNFDSLKDKVYLAVVYVPEGISEDELEALEDQFKEIIISQRTPRRVAHRRKDLIREKKLHWVKTKRLNEKSFLALIKCQGGLYIKELISGDEGRTEPSFSSFLGKEARCVSLDVVWVQSPW</sequence>
<dbReference type="EMBL" id="CP006868">
    <property type="protein sequence ID" value="UXD21943.1"/>
    <property type="molecule type" value="Genomic_DNA"/>
</dbReference>
<dbReference type="AlphaFoldDB" id="A0A977KBB7"/>
<keyword evidence="8" id="KW-1185">Reference proteome</keyword>
<dbReference type="InterPro" id="IPR020103">
    <property type="entry name" value="PsdUridine_synth_cat_dom_sf"/>
</dbReference>
<evidence type="ECO:0000256" key="5">
    <source>
        <dbReference type="PROSITE-ProRule" id="PRU00529"/>
    </source>
</evidence>
<dbReference type="Gene3D" id="3.30.70.2510">
    <property type="match status" value="1"/>
</dbReference>
<dbReference type="InterPro" id="IPR048741">
    <property type="entry name" value="Pus10-like_C"/>
</dbReference>
<evidence type="ECO:0000313" key="7">
    <source>
        <dbReference type="EMBL" id="UXD21943.1"/>
    </source>
</evidence>
<dbReference type="PANTHER" id="PTHR21568:SF0">
    <property type="entry name" value="TRNA PSEUDOURIDINE SYNTHASE PUS10"/>
    <property type="match status" value="1"/>
</dbReference>
<reference evidence="7" key="1">
    <citation type="submission" date="2013-11" db="EMBL/GenBank/DDBJ databases">
        <title>Comparative genomics of Ignicoccus.</title>
        <authorList>
            <person name="Podar M."/>
        </authorList>
    </citation>
    <scope>NUCLEOTIDE SEQUENCE</scope>
    <source>
        <strain evidence="7">DSM 13166</strain>
    </source>
</reference>
<evidence type="ECO:0000313" key="8">
    <source>
        <dbReference type="Proteomes" id="UP001063698"/>
    </source>
</evidence>
<dbReference type="GO" id="GO:0160148">
    <property type="term" value="F:tRNA pseudouridine(55) synthase activity"/>
    <property type="evidence" value="ECO:0007669"/>
    <property type="project" value="UniProtKB-EC"/>
</dbReference>
<evidence type="ECO:0000256" key="3">
    <source>
        <dbReference type="ARBA" id="ARBA00022694"/>
    </source>
</evidence>
<keyword evidence="3" id="KW-0819">tRNA processing</keyword>
<dbReference type="Pfam" id="PF22023">
    <property type="entry name" value="Pus10_THUMP_arc"/>
    <property type="match status" value="1"/>
</dbReference>
<name>A0A977KBB7_9CREN</name>
<evidence type="ECO:0000256" key="1">
    <source>
        <dbReference type="ARBA" id="ARBA00009652"/>
    </source>
</evidence>
<evidence type="ECO:0000256" key="4">
    <source>
        <dbReference type="ARBA" id="ARBA00023235"/>
    </source>
</evidence>
<dbReference type="Gene3D" id="3.30.70.3190">
    <property type="match status" value="1"/>
</dbReference>
<proteinExistence type="inferred from homology"/>
<organism evidence="7 8">
    <name type="scientific">Ignicoccus pacificus DSM 13166</name>
    <dbReference type="NCBI Taxonomy" id="940294"/>
    <lineage>
        <taxon>Archaea</taxon>
        <taxon>Thermoproteota</taxon>
        <taxon>Thermoprotei</taxon>
        <taxon>Desulfurococcales</taxon>
        <taxon>Desulfurococcaceae</taxon>
        <taxon>Ignicoccus</taxon>
    </lineage>
</organism>
<dbReference type="GO" id="GO:0003723">
    <property type="term" value="F:RNA binding"/>
    <property type="evidence" value="ECO:0007669"/>
    <property type="project" value="UniProtKB-UniRule"/>
</dbReference>
<protein>
    <recommendedName>
        <fullName evidence="2">tRNA pseudouridine(55) synthase</fullName>
        <ecNumber evidence="2">5.4.99.25</ecNumber>
    </recommendedName>
</protein>
<keyword evidence="5" id="KW-0694">RNA-binding</keyword>
<comment type="similarity">
    <text evidence="1">Belongs to the pseudouridine synthase Pus10 family.</text>
</comment>
<gene>
    <name evidence="7" type="ORF">IPA_00030</name>
</gene>
<dbReference type="NCBIfam" id="TIGR01213">
    <property type="entry name" value="pseudo_Pus10arc"/>
    <property type="match status" value="1"/>
</dbReference>
<dbReference type="InterPro" id="IPR055174">
    <property type="entry name" value="Pus10_THUMP_arc"/>
</dbReference>
<dbReference type="EC" id="5.4.99.25" evidence="2"/>
<dbReference type="Proteomes" id="UP001063698">
    <property type="component" value="Chromosome"/>
</dbReference>
<dbReference type="InterPro" id="IPR004114">
    <property type="entry name" value="THUMP_dom"/>
</dbReference>
<dbReference type="PROSITE" id="PS51165">
    <property type="entry name" value="THUMP"/>
    <property type="match status" value="1"/>
</dbReference>